<name>A0A1C6TT14_9ACTN</name>
<dbReference type="InterPro" id="IPR001845">
    <property type="entry name" value="HTH_ArsR_DNA-bd_dom"/>
</dbReference>
<evidence type="ECO:0000313" key="5">
    <source>
        <dbReference type="EMBL" id="SCL44793.1"/>
    </source>
</evidence>
<accession>A0A1C6TT14</accession>
<evidence type="ECO:0000256" key="1">
    <source>
        <dbReference type="ARBA" id="ARBA00023015"/>
    </source>
</evidence>
<dbReference type="InterPro" id="IPR011991">
    <property type="entry name" value="ArsR-like_HTH"/>
</dbReference>
<dbReference type="EMBL" id="FMHZ01000002">
    <property type="protein sequence ID" value="SCL44793.1"/>
    <property type="molecule type" value="Genomic_DNA"/>
</dbReference>
<keyword evidence="3" id="KW-0804">Transcription</keyword>
<dbReference type="STRING" id="47855.GA0070606_0454"/>
<dbReference type="SUPFAM" id="SSF46785">
    <property type="entry name" value="Winged helix' DNA-binding domain"/>
    <property type="match status" value="1"/>
</dbReference>
<dbReference type="AlphaFoldDB" id="A0A1C6TT14"/>
<dbReference type="InterPro" id="IPR045981">
    <property type="entry name" value="DUF5937"/>
</dbReference>
<keyword evidence="2" id="KW-0238">DNA-binding</keyword>
<dbReference type="PANTHER" id="PTHR43132:SF8">
    <property type="entry name" value="HTH-TYPE TRANSCRIPTIONAL REGULATOR KMTR"/>
    <property type="match status" value="1"/>
</dbReference>
<dbReference type="PANTHER" id="PTHR43132">
    <property type="entry name" value="ARSENICAL RESISTANCE OPERON REPRESSOR ARSR-RELATED"/>
    <property type="match status" value="1"/>
</dbReference>
<sequence length="323" mass="34919">MPVRINLTTADVARVRFALSPLSETILGLRAAVRPAGHPLHEPWLRRAHAELRREPELPLLRTVLGSYLLPSFLIPVPEQRAPSLATELDRLAAVDPEFIRVDCVDALGERAAAGLPPVPVLLRRVLAAVRRCHERLIEPYWVRMGALLDADLDRRATALVDRGVEGLFADLHHDIAWYEGELLVRPDCTGDARVDASGNGLVLLPSVFGWPDVWVDHSPVTAASIHYPATGIGLLWEQPPGSTDGLAAVLGPTRAALLDLLALPSTTPGLAARLGITPGAVSQHLSALRRAGLVATTRRGREALHLRTPRAAVLFGTEPADR</sequence>
<keyword evidence="6" id="KW-1185">Reference proteome</keyword>
<protein>
    <submittedName>
        <fullName evidence="5">Transcriptional regulator, ArsR family</fullName>
    </submittedName>
</protein>
<dbReference type="Pfam" id="PF19361">
    <property type="entry name" value="DUF5937"/>
    <property type="match status" value="2"/>
</dbReference>
<evidence type="ECO:0000256" key="3">
    <source>
        <dbReference type="ARBA" id="ARBA00023163"/>
    </source>
</evidence>
<dbReference type="InterPro" id="IPR036388">
    <property type="entry name" value="WH-like_DNA-bd_sf"/>
</dbReference>
<dbReference type="InterPro" id="IPR051011">
    <property type="entry name" value="Metal_resp_trans_reg"/>
</dbReference>
<dbReference type="Pfam" id="PF12840">
    <property type="entry name" value="HTH_20"/>
    <property type="match status" value="1"/>
</dbReference>
<evidence type="ECO:0000313" key="6">
    <source>
        <dbReference type="Proteomes" id="UP000199001"/>
    </source>
</evidence>
<organism evidence="5 6">
    <name type="scientific">Micromonospora citrea</name>
    <dbReference type="NCBI Taxonomy" id="47855"/>
    <lineage>
        <taxon>Bacteria</taxon>
        <taxon>Bacillati</taxon>
        <taxon>Actinomycetota</taxon>
        <taxon>Actinomycetes</taxon>
        <taxon>Micromonosporales</taxon>
        <taxon>Micromonosporaceae</taxon>
        <taxon>Micromonospora</taxon>
    </lineage>
</organism>
<dbReference type="CDD" id="cd00090">
    <property type="entry name" value="HTH_ARSR"/>
    <property type="match status" value="1"/>
</dbReference>
<evidence type="ECO:0000259" key="4">
    <source>
        <dbReference type="SMART" id="SM00418"/>
    </source>
</evidence>
<feature type="domain" description="HTH arsR-type" evidence="4">
    <location>
        <begin position="245"/>
        <end position="318"/>
    </location>
</feature>
<keyword evidence="1" id="KW-0805">Transcription regulation</keyword>
<dbReference type="GO" id="GO:0003677">
    <property type="term" value="F:DNA binding"/>
    <property type="evidence" value="ECO:0007669"/>
    <property type="project" value="UniProtKB-KW"/>
</dbReference>
<reference evidence="6" key="1">
    <citation type="submission" date="2016-06" db="EMBL/GenBank/DDBJ databases">
        <authorList>
            <person name="Varghese N."/>
            <person name="Submissions Spin"/>
        </authorList>
    </citation>
    <scope>NUCLEOTIDE SEQUENCE [LARGE SCALE GENOMIC DNA]</scope>
    <source>
        <strain evidence="6">DSM 43903</strain>
    </source>
</reference>
<evidence type="ECO:0000256" key="2">
    <source>
        <dbReference type="ARBA" id="ARBA00023125"/>
    </source>
</evidence>
<dbReference type="GO" id="GO:0003700">
    <property type="term" value="F:DNA-binding transcription factor activity"/>
    <property type="evidence" value="ECO:0007669"/>
    <property type="project" value="InterPro"/>
</dbReference>
<dbReference type="InterPro" id="IPR036390">
    <property type="entry name" value="WH_DNA-bd_sf"/>
</dbReference>
<dbReference type="Proteomes" id="UP000199001">
    <property type="component" value="Unassembled WGS sequence"/>
</dbReference>
<gene>
    <name evidence="5" type="ORF">GA0070606_0454</name>
</gene>
<dbReference type="Gene3D" id="1.10.10.10">
    <property type="entry name" value="Winged helix-like DNA-binding domain superfamily/Winged helix DNA-binding domain"/>
    <property type="match status" value="1"/>
</dbReference>
<proteinExistence type="predicted"/>
<dbReference type="SMART" id="SM00418">
    <property type="entry name" value="HTH_ARSR"/>
    <property type="match status" value="1"/>
</dbReference>